<sequence length="69" mass="7641">MNVLSQKASFAPTPDFSQVASPRKALRAFVDDTRRAGSRLLFAAAHEDDLRVLERMSGVKAEHFTDCGF</sequence>
<name>A0A0R3KA33_9BRAD</name>
<gene>
    <name evidence="1" type="ORF">CP49_14130</name>
</gene>
<reference evidence="1 2" key="1">
    <citation type="submission" date="2014-03" db="EMBL/GenBank/DDBJ databases">
        <title>Bradyrhizobium valentinum sp. nov., isolated from effective nodules of Lupinus mariae-josephae, a lupine endemic of basic-lime soils in Eastern Spain.</title>
        <authorList>
            <person name="Duran D."/>
            <person name="Rey L."/>
            <person name="Navarro A."/>
            <person name="Busquets A."/>
            <person name="Imperial J."/>
            <person name="Ruiz-Argueso T."/>
        </authorList>
    </citation>
    <scope>NUCLEOTIDE SEQUENCE [LARGE SCALE GENOMIC DNA]</scope>
    <source>
        <strain evidence="1 2">LmjM3</strain>
    </source>
</reference>
<evidence type="ECO:0000313" key="1">
    <source>
        <dbReference type="EMBL" id="KRQ89343.1"/>
    </source>
</evidence>
<organism evidence="1 2">
    <name type="scientific">Bradyrhizobium valentinum</name>
    <dbReference type="NCBI Taxonomy" id="1518501"/>
    <lineage>
        <taxon>Bacteria</taxon>
        <taxon>Pseudomonadati</taxon>
        <taxon>Pseudomonadota</taxon>
        <taxon>Alphaproteobacteria</taxon>
        <taxon>Hyphomicrobiales</taxon>
        <taxon>Nitrobacteraceae</taxon>
        <taxon>Bradyrhizobium</taxon>
    </lineage>
</organism>
<keyword evidence="2" id="KW-1185">Reference proteome</keyword>
<protein>
    <submittedName>
        <fullName evidence="1">Uncharacterized protein</fullName>
    </submittedName>
</protein>
<evidence type="ECO:0000313" key="2">
    <source>
        <dbReference type="Proteomes" id="UP000051913"/>
    </source>
</evidence>
<dbReference type="AlphaFoldDB" id="A0A0R3KA33"/>
<dbReference type="EMBL" id="LLXX01000239">
    <property type="protein sequence ID" value="KRQ89343.1"/>
    <property type="molecule type" value="Genomic_DNA"/>
</dbReference>
<accession>A0A0R3KA33</accession>
<dbReference type="Proteomes" id="UP000051913">
    <property type="component" value="Unassembled WGS sequence"/>
</dbReference>
<comment type="caution">
    <text evidence="1">The sequence shown here is derived from an EMBL/GenBank/DDBJ whole genome shotgun (WGS) entry which is preliminary data.</text>
</comment>
<proteinExistence type="predicted"/>